<dbReference type="Proteomes" id="UP000256329">
    <property type="component" value="Unassembled WGS sequence"/>
</dbReference>
<dbReference type="Gene3D" id="3.90.1530.30">
    <property type="match status" value="1"/>
</dbReference>
<feature type="domain" description="ParB-like N-terminal" evidence="2">
    <location>
        <begin position="48"/>
        <end position="150"/>
    </location>
</feature>
<dbReference type="GO" id="GO:0005694">
    <property type="term" value="C:chromosome"/>
    <property type="evidence" value="ECO:0007669"/>
    <property type="project" value="TreeGrafter"/>
</dbReference>
<sequence length="205" mass="22427">MVRVAERYVQQELFEAPLPGEDRAGDAPPGTGNVAPLPGTAGLEPEYRLLNPEDIQADPGQPRRSFDQRGLLELAASIARVGLIEPLIVEERDAGRGLPYTLVAGERRHRAMLLGRRLWPGNPHFAAARCLVYPPLPPAVRAALRLEENARRRGLDPYEVAAGLAAFRLGMAASAGPGGPPPWERVLEMLGFGGRKEVLRWLRRP</sequence>
<feature type="region of interest" description="Disordered" evidence="1">
    <location>
        <begin position="15"/>
        <end position="42"/>
    </location>
</feature>
<gene>
    <name evidence="3" type="ORF">DXX99_08875</name>
</gene>
<name>A0A3D8P3P2_9THEO</name>
<organism evidence="3 4">
    <name type="scientific">Ammonifex thiophilus</name>
    <dbReference type="NCBI Taxonomy" id="444093"/>
    <lineage>
        <taxon>Bacteria</taxon>
        <taxon>Bacillati</taxon>
        <taxon>Bacillota</taxon>
        <taxon>Clostridia</taxon>
        <taxon>Thermoanaerobacterales</taxon>
        <taxon>Thermoanaerobacteraceae</taxon>
        <taxon>Ammonifex</taxon>
    </lineage>
</organism>
<dbReference type="SUPFAM" id="SSF110849">
    <property type="entry name" value="ParB/Sulfiredoxin"/>
    <property type="match status" value="1"/>
</dbReference>
<dbReference type="InterPro" id="IPR036086">
    <property type="entry name" value="ParB/Sulfiredoxin_sf"/>
</dbReference>
<dbReference type="Pfam" id="PF02195">
    <property type="entry name" value="ParB_N"/>
    <property type="match status" value="1"/>
</dbReference>
<dbReference type="AlphaFoldDB" id="A0A3D8P3P2"/>
<dbReference type="EMBL" id="QSLN01000015">
    <property type="protein sequence ID" value="RDV81804.1"/>
    <property type="molecule type" value="Genomic_DNA"/>
</dbReference>
<dbReference type="PANTHER" id="PTHR33375">
    <property type="entry name" value="CHROMOSOME-PARTITIONING PROTEIN PARB-RELATED"/>
    <property type="match status" value="1"/>
</dbReference>
<evidence type="ECO:0000313" key="4">
    <source>
        <dbReference type="Proteomes" id="UP000256329"/>
    </source>
</evidence>
<evidence type="ECO:0000259" key="2">
    <source>
        <dbReference type="SMART" id="SM00470"/>
    </source>
</evidence>
<evidence type="ECO:0000313" key="3">
    <source>
        <dbReference type="EMBL" id="RDV81804.1"/>
    </source>
</evidence>
<proteinExistence type="predicted"/>
<dbReference type="PANTHER" id="PTHR33375:SF1">
    <property type="entry name" value="CHROMOSOME-PARTITIONING PROTEIN PARB-RELATED"/>
    <property type="match status" value="1"/>
</dbReference>
<reference evidence="3 4" key="1">
    <citation type="submission" date="2018-08" db="EMBL/GenBank/DDBJ databases">
        <title>Form III RuBisCO-mediated autotrophy in Thermodesulfobium bacteria.</title>
        <authorList>
            <person name="Toshchakov S.V."/>
            <person name="Kublanov I.V."/>
            <person name="Frolov E."/>
            <person name="Bonch-Osmolovskaya E.A."/>
            <person name="Tourova T.P."/>
            <person name="Chernych N.A."/>
            <person name="Lebedinsky A.V."/>
        </authorList>
    </citation>
    <scope>NUCLEOTIDE SEQUENCE [LARGE SCALE GENOMIC DNA]</scope>
    <source>
        <strain evidence="3 4">SR</strain>
    </source>
</reference>
<evidence type="ECO:0000256" key="1">
    <source>
        <dbReference type="SAM" id="MobiDB-lite"/>
    </source>
</evidence>
<keyword evidence="4" id="KW-1185">Reference proteome</keyword>
<dbReference type="InterPro" id="IPR003115">
    <property type="entry name" value="ParB_N"/>
</dbReference>
<dbReference type="GO" id="GO:0045881">
    <property type="term" value="P:positive regulation of sporulation resulting in formation of a cellular spore"/>
    <property type="evidence" value="ECO:0007669"/>
    <property type="project" value="TreeGrafter"/>
</dbReference>
<dbReference type="InterPro" id="IPR050336">
    <property type="entry name" value="Chromosome_partition/occlusion"/>
</dbReference>
<protein>
    <recommendedName>
        <fullName evidence="2">ParB-like N-terminal domain-containing protein</fullName>
    </recommendedName>
</protein>
<dbReference type="SMART" id="SM00470">
    <property type="entry name" value="ParB"/>
    <property type="match status" value="1"/>
</dbReference>
<comment type="caution">
    <text evidence="3">The sequence shown here is derived from an EMBL/GenBank/DDBJ whole genome shotgun (WGS) entry which is preliminary data.</text>
</comment>
<accession>A0A3D8P3P2</accession>
<dbReference type="GO" id="GO:0007059">
    <property type="term" value="P:chromosome segregation"/>
    <property type="evidence" value="ECO:0007669"/>
    <property type="project" value="TreeGrafter"/>
</dbReference>
<dbReference type="OrthoDB" id="9802051at2"/>